<evidence type="ECO:0000313" key="2">
    <source>
        <dbReference type="EMBL" id="SLN45949.1"/>
    </source>
</evidence>
<evidence type="ECO:0000256" key="1">
    <source>
        <dbReference type="SAM" id="Phobius"/>
    </source>
</evidence>
<name>A0A1X6ZB11_9RHOB</name>
<keyword evidence="3" id="KW-1185">Reference proteome</keyword>
<sequence>MVFEYDFDIVAIAPDEVDPEHGVAAVTGNRAVRAWFRDIRTVQALHSASPKIRRIFVDSGFSLETHSSGLPHGLYLPEDAVDRERILKRLFANIRNMGVQGEYFGEFDIWQFLDDVKQARPEPEITTNIVDQTVAMRQPHASTTKRRSVQWRIGIALGLAVMVIAILRFLAAAGATP</sequence>
<feature type="transmembrane region" description="Helical" evidence="1">
    <location>
        <begin position="153"/>
        <end position="175"/>
    </location>
</feature>
<organism evidence="2 3">
    <name type="scientific">Ruegeria meonggei</name>
    <dbReference type="NCBI Taxonomy" id="1446476"/>
    <lineage>
        <taxon>Bacteria</taxon>
        <taxon>Pseudomonadati</taxon>
        <taxon>Pseudomonadota</taxon>
        <taxon>Alphaproteobacteria</taxon>
        <taxon>Rhodobacterales</taxon>
        <taxon>Roseobacteraceae</taxon>
        <taxon>Ruegeria</taxon>
    </lineage>
</organism>
<proteinExistence type="predicted"/>
<gene>
    <name evidence="2" type="ORF">RUM8411_02144</name>
</gene>
<keyword evidence="1" id="KW-0812">Transmembrane</keyword>
<dbReference type="AlphaFoldDB" id="A0A1X6ZB11"/>
<keyword evidence="1" id="KW-0472">Membrane</keyword>
<evidence type="ECO:0000313" key="3">
    <source>
        <dbReference type="Proteomes" id="UP000193778"/>
    </source>
</evidence>
<accession>A0A1X6ZB11</accession>
<dbReference type="EMBL" id="FWFP01000005">
    <property type="protein sequence ID" value="SLN45949.1"/>
    <property type="molecule type" value="Genomic_DNA"/>
</dbReference>
<dbReference type="RefSeq" id="WP_085822647.1">
    <property type="nucleotide sequence ID" value="NZ_FWFP01000005.1"/>
</dbReference>
<keyword evidence="1" id="KW-1133">Transmembrane helix</keyword>
<dbReference type="Proteomes" id="UP000193778">
    <property type="component" value="Unassembled WGS sequence"/>
</dbReference>
<reference evidence="3" key="1">
    <citation type="submission" date="2017-03" db="EMBL/GenBank/DDBJ databases">
        <authorList>
            <person name="Rodrigo-Torres L."/>
            <person name="Arahal R.D."/>
            <person name="Lucena T."/>
        </authorList>
    </citation>
    <scope>NUCLEOTIDE SEQUENCE [LARGE SCALE GENOMIC DNA]</scope>
    <source>
        <strain evidence="3">CECT 8411</strain>
    </source>
</reference>
<protein>
    <submittedName>
        <fullName evidence="2">Uncharacterized protein</fullName>
    </submittedName>
</protein>
<dbReference type="OrthoDB" id="7707180at2"/>